<sequence>MLRKIFSALLCAIAVSAMAADKPADPSISSAETSFIRDALVKKGQQLGLDKSPELEQRIAEFRQEQLAELALDAARNEGMPDFSARAEEIYQARKDTQYHLPLRLRVWALELRLPAGKEAAIRDKLNAIRTEVAAGKTTFEAAVKANSEASDLSLTKGDTQWFHKGQKPDVFFDAAAQLSADKPLSEVVVHRDTAYLLYFIGRKESETLAFDTVKSDILNELQDEYRADHEQMLLDSLHEQFKHESADKPALSRNDAM</sequence>
<name>A0ABU6CW47_9GAMM</name>
<evidence type="ECO:0000259" key="3">
    <source>
        <dbReference type="PROSITE" id="PS50198"/>
    </source>
</evidence>
<dbReference type="GO" id="GO:0003755">
    <property type="term" value="F:peptidyl-prolyl cis-trans isomerase activity"/>
    <property type="evidence" value="ECO:0007669"/>
    <property type="project" value="UniProtKB-EC"/>
</dbReference>
<keyword evidence="5" id="KW-1185">Reference proteome</keyword>
<organism evidence="4 5">
    <name type="scientific">Candidatus Thiothrix phosphatis</name>
    <dbReference type="NCBI Taxonomy" id="3112415"/>
    <lineage>
        <taxon>Bacteria</taxon>
        <taxon>Pseudomonadati</taxon>
        <taxon>Pseudomonadota</taxon>
        <taxon>Gammaproteobacteria</taxon>
        <taxon>Thiotrichales</taxon>
        <taxon>Thiotrichaceae</taxon>
        <taxon>Thiothrix</taxon>
    </lineage>
</organism>
<dbReference type="EC" id="5.2.1.8" evidence="4"/>
<dbReference type="Proteomes" id="UP001308005">
    <property type="component" value="Unassembled WGS sequence"/>
</dbReference>
<dbReference type="InterPro" id="IPR000297">
    <property type="entry name" value="PPIase_PpiC"/>
</dbReference>
<feature type="domain" description="PpiC" evidence="3">
    <location>
        <begin position="102"/>
        <end position="203"/>
    </location>
</feature>
<feature type="chain" id="PRO_5046905737" evidence="2">
    <location>
        <begin position="20"/>
        <end position="258"/>
    </location>
</feature>
<proteinExistence type="predicted"/>
<dbReference type="EMBL" id="JAYMYJ010000082">
    <property type="protein sequence ID" value="MEB4590999.1"/>
    <property type="molecule type" value="Genomic_DNA"/>
</dbReference>
<keyword evidence="1" id="KW-0697">Rotamase</keyword>
<dbReference type="PROSITE" id="PS50198">
    <property type="entry name" value="PPIC_PPIASE_2"/>
    <property type="match status" value="1"/>
</dbReference>
<dbReference type="SUPFAM" id="SSF54534">
    <property type="entry name" value="FKBP-like"/>
    <property type="match status" value="1"/>
</dbReference>
<evidence type="ECO:0000313" key="5">
    <source>
        <dbReference type="Proteomes" id="UP001308005"/>
    </source>
</evidence>
<protein>
    <submittedName>
        <fullName evidence="4">Peptidylprolyl isomerase</fullName>
        <ecNumber evidence="4">5.2.1.8</ecNumber>
    </submittedName>
</protein>
<dbReference type="Gene3D" id="3.10.50.40">
    <property type="match status" value="1"/>
</dbReference>
<dbReference type="RefSeq" id="WP_324694385.1">
    <property type="nucleotide sequence ID" value="NZ_JAYMYJ010000082.1"/>
</dbReference>
<evidence type="ECO:0000256" key="1">
    <source>
        <dbReference type="PROSITE-ProRule" id="PRU00278"/>
    </source>
</evidence>
<keyword evidence="2" id="KW-0732">Signal</keyword>
<comment type="caution">
    <text evidence="4">The sequence shown here is derived from an EMBL/GenBank/DDBJ whole genome shotgun (WGS) entry which is preliminary data.</text>
</comment>
<dbReference type="Pfam" id="PF00639">
    <property type="entry name" value="Rotamase"/>
    <property type="match status" value="1"/>
</dbReference>
<evidence type="ECO:0000313" key="4">
    <source>
        <dbReference type="EMBL" id="MEB4590999.1"/>
    </source>
</evidence>
<keyword evidence="1 4" id="KW-0413">Isomerase</keyword>
<gene>
    <name evidence="4" type="ORF">VSS37_08425</name>
</gene>
<accession>A0ABU6CW47</accession>
<reference evidence="5" key="1">
    <citation type="submission" date="2023-07" db="EMBL/GenBank/DDBJ databases">
        <title>The carbon used by Thiothrix.</title>
        <authorList>
            <person name="Chen L."/>
        </authorList>
    </citation>
    <scope>NUCLEOTIDE SEQUENCE [LARGE SCALE GENOMIC DNA]</scope>
</reference>
<evidence type="ECO:0000256" key="2">
    <source>
        <dbReference type="SAM" id="SignalP"/>
    </source>
</evidence>
<feature type="signal peptide" evidence="2">
    <location>
        <begin position="1"/>
        <end position="19"/>
    </location>
</feature>
<dbReference type="InterPro" id="IPR046357">
    <property type="entry name" value="PPIase_dom_sf"/>
</dbReference>